<dbReference type="RefSeq" id="WP_380803173.1">
    <property type="nucleotide sequence ID" value="NZ_JBHSFZ010000008.1"/>
</dbReference>
<dbReference type="Proteomes" id="UP001595957">
    <property type="component" value="Unassembled WGS sequence"/>
</dbReference>
<evidence type="ECO:0000313" key="2">
    <source>
        <dbReference type="Proteomes" id="UP001595957"/>
    </source>
</evidence>
<dbReference type="EMBL" id="JBHSFZ010000008">
    <property type="protein sequence ID" value="MFC4593747.1"/>
    <property type="molecule type" value="Genomic_DNA"/>
</dbReference>
<evidence type="ECO:0008006" key="3">
    <source>
        <dbReference type="Google" id="ProtNLM"/>
    </source>
</evidence>
<accession>A0ABV9EVQ9</accession>
<sequence>MITINLEKAKAVAHDRRRFARSVELAPLDDVIAKQIPGNDAVEAEAQRQAIRDRHAQLQADIEAAANPYQLKPIMDDLDVIIGVEGA</sequence>
<evidence type="ECO:0000313" key="1">
    <source>
        <dbReference type="EMBL" id="MFC4593747.1"/>
    </source>
</evidence>
<gene>
    <name evidence="1" type="ORF">ACFO3E_06020</name>
</gene>
<proteinExistence type="predicted"/>
<organism evidence="1 2">
    <name type="scientific">Sphingobium tyrosinilyticum</name>
    <dbReference type="NCBI Taxonomy" id="2715436"/>
    <lineage>
        <taxon>Bacteria</taxon>
        <taxon>Pseudomonadati</taxon>
        <taxon>Pseudomonadota</taxon>
        <taxon>Alphaproteobacteria</taxon>
        <taxon>Sphingomonadales</taxon>
        <taxon>Sphingomonadaceae</taxon>
        <taxon>Sphingobium</taxon>
    </lineage>
</organism>
<protein>
    <recommendedName>
        <fullName evidence="3">Serine--tRNA ligase</fullName>
    </recommendedName>
</protein>
<name>A0ABV9EVQ9_9SPHN</name>
<keyword evidence="2" id="KW-1185">Reference proteome</keyword>
<comment type="caution">
    <text evidence="1">The sequence shown here is derived from an EMBL/GenBank/DDBJ whole genome shotgun (WGS) entry which is preliminary data.</text>
</comment>
<reference evidence="2" key="1">
    <citation type="journal article" date="2019" name="Int. J. Syst. Evol. Microbiol.">
        <title>The Global Catalogue of Microorganisms (GCM) 10K type strain sequencing project: providing services to taxonomists for standard genome sequencing and annotation.</title>
        <authorList>
            <consortium name="The Broad Institute Genomics Platform"/>
            <consortium name="The Broad Institute Genome Sequencing Center for Infectious Disease"/>
            <person name="Wu L."/>
            <person name="Ma J."/>
        </authorList>
    </citation>
    <scope>NUCLEOTIDE SEQUENCE [LARGE SCALE GENOMIC DNA]</scope>
    <source>
        <strain evidence="2">NBRC 103632</strain>
    </source>
</reference>